<accession>A0A6J5UJT0</accession>
<reference evidence="1 2" key="1">
    <citation type="submission" date="2020-05" db="EMBL/GenBank/DDBJ databases">
        <authorList>
            <person name="Campoy J."/>
            <person name="Schneeberger K."/>
            <person name="Spophaly S."/>
        </authorList>
    </citation>
    <scope>NUCLEOTIDE SEQUENCE [LARGE SCALE GENOMIC DNA]</scope>
    <source>
        <strain evidence="1">PruArmRojPasFocal</strain>
    </source>
</reference>
<sequence>MFPDTNSLLCSYGNEETPVADLRQLRYFQPNMHALMVMGQFQQNQQKGQW</sequence>
<protein>
    <submittedName>
        <fullName evidence="1">Uncharacterized protein</fullName>
    </submittedName>
</protein>
<name>A0A6J5UJT0_PRUAR</name>
<dbReference type="Proteomes" id="UP000507222">
    <property type="component" value="Unassembled WGS sequence"/>
</dbReference>
<gene>
    <name evidence="1" type="ORF">CURHAP_LOCUS25960</name>
</gene>
<dbReference type="EMBL" id="CAEKDK010000004">
    <property type="protein sequence ID" value="CAB4276729.1"/>
    <property type="molecule type" value="Genomic_DNA"/>
</dbReference>
<evidence type="ECO:0000313" key="2">
    <source>
        <dbReference type="Proteomes" id="UP000507222"/>
    </source>
</evidence>
<organism evidence="1 2">
    <name type="scientific">Prunus armeniaca</name>
    <name type="common">Apricot</name>
    <name type="synonym">Armeniaca vulgaris</name>
    <dbReference type="NCBI Taxonomy" id="36596"/>
    <lineage>
        <taxon>Eukaryota</taxon>
        <taxon>Viridiplantae</taxon>
        <taxon>Streptophyta</taxon>
        <taxon>Embryophyta</taxon>
        <taxon>Tracheophyta</taxon>
        <taxon>Spermatophyta</taxon>
        <taxon>Magnoliopsida</taxon>
        <taxon>eudicotyledons</taxon>
        <taxon>Gunneridae</taxon>
        <taxon>Pentapetalae</taxon>
        <taxon>rosids</taxon>
        <taxon>fabids</taxon>
        <taxon>Rosales</taxon>
        <taxon>Rosaceae</taxon>
        <taxon>Amygdaloideae</taxon>
        <taxon>Amygdaleae</taxon>
        <taxon>Prunus</taxon>
    </lineage>
</organism>
<proteinExistence type="predicted"/>
<dbReference type="AlphaFoldDB" id="A0A6J5UJT0"/>
<evidence type="ECO:0000313" key="1">
    <source>
        <dbReference type="EMBL" id="CAB4276729.1"/>
    </source>
</evidence>